<evidence type="ECO:0000256" key="1">
    <source>
        <dbReference type="SAM" id="MobiDB-lite"/>
    </source>
</evidence>
<protein>
    <submittedName>
        <fullName evidence="2">31 kDa protein</fullName>
    </submittedName>
</protein>
<organism evidence="2">
    <name type="scientific">Donkey orchid symptomless virus</name>
    <dbReference type="NCBI Taxonomy" id="1400526"/>
    <lineage>
        <taxon>Viruses</taxon>
        <taxon>Riboviria</taxon>
        <taxon>Orthornavirae</taxon>
        <taxon>Kitrinoviricota</taxon>
        <taxon>Alsuviricetes</taxon>
        <taxon>Tymovirales</taxon>
        <taxon>Alphaflexiviridae</taxon>
        <taxon>Platypuvirus</taxon>
        <taxon>Platypuvirus asinorchis</taxon>
    </lineage>
</organism>
<gene>
    <name evidence="2" type="primary">ORF5</name>
</gene>
<accession>A0A0F7KL20</accession>
<evidence type="ECO:0000313" key="2">
    <source>
        <dbReference type="EMBL" id="AKH39768.1"/>
    </source>
</evidence>
<feature type="region of interest" description="Disordered" evidence="1">
    <location>
        <begin position="191"/>
        <end position="213"/>
    </location>
</feature>
<feature type="compositionally biased region" description="Polar residues" evidence="1">
    <location>
        <begin position="192"/>
        <end position="209"/>
    </location>
</feature>
<reference evidence="2" key="1">
    <citation type="journal article" date="2015" name="Plant Pathol.">
        <title>Characterisation of the first two viruses described from wild populations of hammer orchids (Drakaea spp.) in Australia.</title>
        <authorList>
            <person name="Ong J.W.L."/>
            <person name="Phillips R.D."/>
            <person name="Dixon K.W."/>
            <person name="Jones M.G.K."/>
            <person name="Wylie S.J."/>
        </authorList>
    </citation>
    <scope>NUCLEOTIDE SEQUENCE</scope>
    <source>
        <strain evidence="2">Capel</strain>
    </source>
</reference>
<feature type="region of interest" description="Disordered" evidence="1">
    <location>
        <begin position="245"/>
        <end position="267"/>
    </location>
</feature>
<name>A0A0F7KL20_9VIRU</name>
<dbReference type="EMBL" id="KP760463">
    <property type="protein sequence ID" value="AKH39768.1"/>
    <property type="molecule type" value="Genomic_RNA"/>
</dbReference>
<proteinExistence type="predicted"/>
<sequence length="267" mass="30539">MLPHDREELKEAYRFYCHNKDETKLPSELEDAIIKSGQEEQLHKFHRINYELVFNVLDGKPPTLPPAHDTTKPDAEHQAFEARCRSFITAHPNHFPGEFSRLSGQSVFITRPFRNIEGWHHELYIHYNLYLAFKAYGYANHFIIPPVPKRSAGQFLFRYYDRNIERLILAKTQSKDAHYYDPHCPSGVPSDLSVQTAPGADPQTSSTRVATEPRPQATGAAYCHYHQTEHVRTSNILCLFEKVPSPGGTPDEGRTKPVGQITALSYH</sequence>